<accession>A0A8J2HBX7</accession>
<name>A0A8J2HBX7_COTCN</name>
<dbReference type="Proteomes" id="UP000786811">
    <property type="component" value="Unassembled WGS sequence"/>
</dbReference>
<proteinExistence type="predicted"/>
<gene>
    <name evidence="1" type="ORF">HICCMSTLAB_LOCUS6375</name>
</gene>
<comment type="caution">
    <text evidence="1">The sequence shown here is derived from an EMBL/GenBank/DDBJ whole genome shotgun (WGS) entry which is preliminary data.</text>
</comment>
<dbReference type="AlphaFoldDB" id="A0A8J2HBX7"/>
<dbReference type="EMBL" id="CAJNRD030001120">
    <property type="protein sequence ID" value="CAG5092797.1"/>
    <property type="molecule type" value="Genomic_DNA"/>
</dbReference>
<keyword evidence="2" id="KW-1185">Reference proteome</keyword>
<evidence type="ECO:0000313" key="2">
    <source>
        <dbReference type="Proteomes" id="UP000786811"/>
    </source>
</evidence>
<sequence>MRDIRIEMESSNRAHKQPTAAVLTASEALPADQINPGIRILSKKSVMNSVGSLINFNVSLRC</sequence>
<evidence type="ECO:0000313" key="1">
    <source>
        <dbReference type="EMBL" id="CAG5092797.1"/>
    </source>
</evidence>
<protein>
    <submittedName>
        <fullName evidence="1">Uncharacterized protein</fullName>
    </submittedName>
</protein>
<organism evidence="1 2">
    <name type="scientific">Cotesia congregata</name>
    <name type="common">Parasitoid wasp</name>
    <name type="synonym">Apanteles congregatus</name>
    <dbReference type="NCBI Taxonomy" id="51543"/>
    <lineage>
        <taxon>Eukaryota</taxon>
        <taxon>Metazoa</taxon>
        <taxon>Ecdysozoa</taxon>
        <taxon>Arthropoda</taxon>
        <taxon>Hexapoda</taxon>
        <taxon>Insecta</taxon>
        <taxon>Pterygota</taxon>
        <taxon>Neoptera</taxon>
        <taxon>Endopterygota</taxon>
        <taxon>Hymenoptera</taxon>
        <taxon>Apocrita</taxon>
        <taxon>Ichneumonoidea</taxon>
        <taxon>Braconidae</taxon>
        <taxon>Microgastrinae</taxon>
        <taxon>Cotesia</taxon>
    </lineage>
</organism>
<reference evidence="1" key="1">
    <citation type="submission" date="2021-04" db="EMBL/GenBank/DDBJ databases">
        <authorList>
            <person name="Chebbi M.A.C M."/>
        </authorList>
    </citation>
    <scope>NUCLEOTIDE SEQUENCE</scope>
</reference>